<dbReference type="AlphaFoldDB" id="A0A1M7CDT9"/>
<accession>A0A1M7CDT9</accession>
<organism evidence="1 2">
    <name type="scientific">Hymenobacter psychrotolerans DSM 18569</name>
    <dbReference type="NCBI Taxonomy" id="1121959"/>
    <lineage>
        <taxon>Bacteria</taxon>
        <taxon>Pseudomonadati</taxon>
        <taxon>Bacteroidota</taxon>
        <taxon>Cytophagia</taxon>
        <taxon>Cytophagales</taxon>
        <taxon>Hymenobacteraceae</taxon>
        <taxon>Hymenobacter</taxon>
    </lineage>
</organism>
<sequence length="141" mass="16641">MLVPDFLTISYRPDLKMMVIRWMRVITLAEMCQGYELLLQAAIEHQCRQWLLDVRRRNNTDREGAHWMVQEFLPRMERELGGYAALAYLLPPIHLRDSAADGAFPPASYFEGKNFISDRFIDERVALEWLDRQRRDGPPVF</sequence>
<keyword evidence="2" id="KW-1185">Reference proteome</keyword>
<evidence type="ECO:0000313" key="2">
    <source>
        <dbReference type="Proteomes" id="UP000183947"/>
    </source>
</evidence>
<protein>
    <recommendedName>
        <fullName evidence="3">SpoIIAA-like</fullName>
    </recommendedName>
</protein>
<name>A0A1M7CDT9_9BACT</name>
<evidence type="ECO:0008006" key="3">
    <source>
        <dbReference type="Google" id="ProtNLM"/>
    </source>
</evidence>
<dbReference type="STRING" id="1121959.SAMN02746009_03134"/>
<dbReference type="EMBL" id="FRAS01000018">
    <property type="protein sequence ID" value="SHL65346.1"/>
    <property type="molecule type" value="Genomic_DNA"/>
</dbReference>
<reference evidence="2" key="1">
    <citation type="submission" date="2016-11" db="EMBL/GenBank/DDBJ databases">
        <authorList>
            <person name="Varghese N."/>
            <person name="Submissions S."/>
        </authorList>
    </citation>
    <scope>NUCLEOTIDE SEQUENCE [LARGE SCALE GENOMIC DNA]</scope>
    <source>
        <strain evidence="2">DSM 18569</strain>
    </source>
</reference>
<gene>
    <name evidence="1" type="ORF">SAMN02746009_03134</name>
</gene>
<evidence type="ECO:0000313" key="1">
    <source>
        <dbReference type="EMBL" id="SHL65346.1"/>
    </source>
</evidence>
<proteinExistence type="predicted"/>
<dbReference type="Proteomes" id="UP000183947">
    <property type="component" value="Unassembled WGS sequence"/>
</dbReference>